<keyword evidence="2" id="KW-0808">Transferase</keyword>
<accession>A0A1H3IYZ3</accession>
<feature type="domain" description="N-acetyltransferase" evidence="1">
    <location>
        <begin position="51"/>
        <end position="199"/>
    </location>
</feature>
<evidence type="ECO:0000259" key="1">
    <source>
        <dbReference type="PROSITE" id="PS51186"/>
    </source>
</evidence>
<dbReference type="STRING" id="1503961.SAMN05421736_101971"/>
<dbReference type="Pfam" id="PF13302">
    <property type="entry name" value="Acetyltransf_3"/>
    <property type="match status" value="1"/>
</dbReference>
<dbReference type="Gene3D" id="3.40.630.30">
    <property type="match status" value="1"/>
</dbReference>
<proteinExistence type="predicted"/>
<dbReference type="AlphaFoldDB" id="A0A1H3IYZ3"/>
<dbReference type="SUPFAM" id="SSF55729">
    <property type="entry name" value="Acyl-CoA N-acyltransferases (Nat)"/>
    <property type="match status" value="1"/>
</dbReference>
<dbReference type="PROSITE" id="PS51186">
    <property type="entry name" value="GNAT"/>
    <property type="match status" value="1"/>
</dbReference>
<dbReference type="GO" id="GO:0005737">
    <property type="term" value="C:cytoplasm"/>
    <property type="evidence" value="ECO:0007669"/>
    <property type="project" value="TreeGrafter"/>
</dbReference>
<dbReference type="GO" id="GO:0008999">
    <property type="term" value="F:protein-N-terminal-alanine acetyltransferase activity"/>
    <property type="evidence" value="ECO:0007669"/>
    <property type="project" value="TreeGrafter"/>
</dbReference>
<organism evidence="2 3">
    <name type="scientific">Evansella caseinilytica</name>
    <dbReference type="NCBI Taxonomy" id="1503961"/>
    <lineage>
        <taxon>Bacteria</taxon>
        <taxon>Bacillati</taxon>
        <taxon>Bacillota</taxon>
        <taxon>Bacilli</taxon>
        <taxon>Bacillales</taxon>
        <taxon>Bacillaceae</taxon>
        <taxon>Evansella</taxon>
    </lineage>
</organism>
<dbReference type="GO" id="GO:1990189">
    <property type="term" value="F:protein N-terminal-serine acetyltransferase activity"/>
    <property type="evidence" value="ECO:0007669"/>
    <property type="project" value="TreeGrafter"/>
</dbReference>
<dbReference type="Proteomes" id="UP000198935">
    <property type="component" value="Unassembled WGS sequence"/>
</dbReference>
<dbReference type="PANTHER" id="PTHR43441:SF3">
    <property type="entry name" value="ACETYLTRANSFERASE"/>
    <property type="match status" value="1"/>
</dbReference>
<gene>
    <name evidence="2" type="ORF">SAMN05421736_101971</name>
</gene>
<dbReference type="EMBL" id="FNPI01000001">
    <property type="protein sequence ID" value="SDY32973.1"/>
    <property type="molecule type" value="Genomic_DNA"/>
</dbReference>
<evidence type="ECO:0000313" key="2">
    <source>
        <dbReference type="EMBL" id="SDY32973.1"/>
    </source>
</evidence>
<dbReference type="InterPro" id="IPR000182">
    <property type="entry name" value="GNAT_dom"/>
</dbReference>
<protein>
    <submittedName>
        <fullName evidence="2">Protein N-acetyltransferase, RimJ/RimL family</fullName>
    </submittedName>
</protein>
<evidence type="ECO:0000313" key="3">
    <source>
        <dbReference type="Proteomes" id="UP000198935"/>
    </source>
</evidence>
<dbReference type="InterPro" id="IPR051908">
    <property type="entry name" value="Ribosomal_N-acetyltransferase"/>
</dbReference>
<name>A0A1H3IYZ3_9BACI</name>
<dbReference type="PANTHER" id="PTHR43441">
    <property type="entry name" value="RIBOSOMAL-PROTEIN-SERINE ACETYLTRANSFERASE"/>
    <property type="match status" value="1"/>
</dbReference>
<dbReference type="InterPro" id="IPR016181">
    <property type="entry name" value="Acyl_CoA_acyltransferase"/>
</dbReference>
<reference evidence="3" key="1">
    <citation type="submission" date="2016-10" db="EMBL/GenBank/DDBJ databases">
        <authorList>
            <person name="Varghese N."/>
            <person name="Submissions S."/>
        </authorList>
    </citation>
    <scope>NUCLEOTIDE SEQUENCE [LARGE SCALE GENOMIC DNA]</scope>
    <source>
        <strain evidence="3">SP</strain>
    </source>
</reference>
<sequence length="208" mass="24060">MQQLLRFLLSCVLLIERGRGCHLDPLLLDLPTEFYSERLFIRMPKPGDGNIVYEAISASIQELKPWMPFAYKGQTEEETESNLREAQANFLLRKELRLLVFHKETGEFIASSGLHHIDWRVPKFEIGYWIDKRHSGNGYITEAVQRITEFAFEELQARRVEICCDERNKNSRAVAERLGFSLDCVLKNDAVSVDGKDLRNTCIYSKTS</sequence>
<keyword evidence="3" id="KW-1185">Reference proteome</keyword>